<evidence type="ECO:0000256" key="6">
    <source>
        <dbReference type="ARBA" id="ARBA00023157"/>
    </source>
</evidence>
<dbReference type="AlphaFoldDB" id="A0A0F7SQF0"/>
<evidence type="ECO:0000256" key="5">
    <source>
        <dbReference type="ARBA" id="ARBA00022801"/>
    </source>
</evidence>
<evidence type="ECO:0000313" key="9">
    <source>
        <dbReference type="EMBL" id="CED83621.1"/>
    </source>
</evidence>
<keyword evidence="4" id="KW-0255">Endonuclease</keyword>
<evidence type="ECO:0000256" key="3">
    <source>
        <dbReference type="ARBA" id="ARBA00022723"/>
    </source>
</evidence>
<keyword evidence="7" id="KW-0325">Glycoprotein</keyword>
<accession>A0A0F7SQF0</accession>
<evidence type="ECO:0000256" key="4">
    <source>
        <dbReference type="ARBA" id="ARBA00022759"/>
    </source>
</evidence>
<keyword evidence="5" id="KW-0378">Hydrolase</keyword>
<evidence type="ECO:0000256" key="7">
    <source>
        <dbReference type="ARBA" id="ARBA00023180"/>
    </source>
</evidence>
<dbReference type="GO" id="GO:0006308">
    <property type="term" value="P:DNA catabolic process"/>
    <property type="evidence" value="ECO:0007669"/>
    <property type="project" value="InterPro"/>
</dbReference>
<dbReference type="SUPFAM" id="SSF48537">
    <property type="entry name" value="Phospholipase C/P1 nuclease"/>
    <property type="match status" value="2"/>
</dbReference>
<dbReference type="InterPro" id="IPR003154">
    <property type="entry name" value="S1/P1nuclease"/>
</dbReference>
<evidence type="ECO:0000256" key="1">
    <source>
        <dbReference type="ARBA" id="ARBA00009547"/>
    </source>
</evidence>
<dbReference type="InterPro" id="IPR008947">
    <property type="entry name" value="PLipase_C/P1_nuclease_dom_sf"/>
</dbReference>
<dbReference type="Gene3D" id="1.10.575.10">
    <property type="entry name" value="P1 Nuclease"/>
    <property type="match status" value="1"/>
</dbReference>
<keyword evidence="2" id="KW-0540">Nuclease</keyword>
<dbReference type="GO" id="GO:0003676">
    <property type="term" value="F:nucleic acid binding"/>
    <property type="evidence" value="ECO:0007669"/>
    <property type="project" value="InterPro"/>
</dbReference>
<keyword evidence="3" id="KW-0479">Metal-binding</keyword>
<dbReference type="GO" id="GO:0046872">
    <property type="term" value="F:metal ion binding"/>
    <property type="evidence" value="ECO:0007669"/>
    <property type="project" value="UniProtKB-KW"/>
</dbReference>
<evidence type="ECO:0000256" key="2">
    <source>
        <dbReference type="ARBA" id="ARBA00022722"/>
    </source>
</evidence>
<dbReference type="PANTHER" id="PTHR33146">
    <property type="entry name" value="ENDONUCLEASE 4"/>
    <property type="match status" value="1"/>
</dbReference>
<organism evidence="9">
    <name type="scientific">Phaffia rhodozyma</name>
    <name type="common">Yeast</name>
    <name type="synonym">Xanthophyllomyces dendrorhous</name>
    <dbReference type="NCBI Taxonomy" id="264483"/>
    <lineage>
        <taxon>Eukaryota</taxon>
        <taxon>Fungi</taxon>
        <taxon>Dikarya</taxon>
        <taxon>Basidiomycota</taxon>
        <taxon>Agaricomycotina</taxon>
        <taxon>Tremellomycetes</taxon>
        <taxon>Cystofilobasidiales</taxon>
        <taxon>Mrakiaceae</taxon>
        <taxon>Phaffia</taxon>
    </lineage>
</organism>
<dbReference type="PANTHER" id="PTHR33146:SF29">
    <property type="entry name" value="S1_P1 NUCLEASE"/>
    <property type="match status" value="1"/>
</dbReference>
<feature type="signal peptide" evidence="8">
    <location>
        <begin position="1"/>
        <end position="21"/>
    </location>
</feature>
<proteinExistence type="inferred from homology"/>
<keyword evidence="6" id="KW-1015">Disulfide bond</keyword>
<protein>
    <submittedName>
        <fullName evidence="9">S1/P1 nuclease</fullName>
    </submittedName>
</protein>
<evidence type="ECO:0000256" key="8">
    <source>
        <dbReference type="SAM" id="SignalP"/>
    </source>
</evidence>
<keyword evidence="8" id="KW-0732">Signal</keyword>
<dbReference type="CDD" id="cd11010">
    <property type="entry name" value="S1-P1_nuclease"/>
    <property type="match status" value="1"/>
</dbReference>
<dbReference type="EMBL" id="LN483157">
    <property type="protein sequence ID" value="CED83621.1"/>
    <property type="molecule type" value="Genomic_DNA"/>
</dbReference>
<reference evidence="9" key="1">
    <citation type="submission" date="2014-08" db="EMBL/GenBank/DDBJ databases">
        <authorList>
            <person name="Sharma Rahul"/>
            <person name="Thines Marco"/>
        </authorList>
    </citation>
    <scope>NUCLEOTIDE SEQUENCE</scope>
</reference>
<name>A0A0F7SQF0_PHARH</name>
<dbReference type="GO" id="GO:0004519">
    <property type="term" value="F:endonuclease activity"/>
    <property type="evidence" value="ECO:0007669"/>
    <property type="project" value="UniProtKB-KW"/>
</dbReference>
<sequence length="367" mass="40955">MLPSLISIVPLAIALSQPVSAWSAIGHEITATIAQAHLTPQALSAIAQILPDYSDGHLAPIAAWADSIRWAHRETSGLHYVNAIGDDPGGPDGCSFGEHGWVDKDRNLLAGVGNYTWRVKEGEGDIPLRFLVHFLGDLHQPLHLAGKQRGGNQQIVKFEGRRSNLHSVWDGLLIQKSIRELGNYTTPLPSKRIEKALRGKIYDPYIRFIITEGIRGIWRNESLTWAECTQYASSVPYDVSTSFSEKLIRNLSLFMFTPSKVASFFTQLSVSDPGIGAYPDKYERDNSLPVCPWEWAKESHPINCKYVWPMNLQTLEELNTPEYYGRLKADWVVEKQLARGGLRLAAVLNTLFDSEARATGSVYPLED</sequence>
<feature type="chain" id="PRO_5002522159" evidence="8">
    <location>
        <begin position="22"/>
        <end position="367"/>
    </location>
</feature>
<dbReference type="GO" id="GO:0016788">
    <property type="term" value="F:hydrolase activity, acting on ester bonds"/>
    <property type="evidence" value="ECO:0007669"/>
    <property type="project" value="InterPro"/>
</dbReference>
<comment type="similarity">
    <text evidence="1">Belongs to the nuclease type I family.</text>
</comment>
<dbReference type="Pfam" id="PF02265">
    <property type="entry name" value="S1-P1_nuclease"/>
    <property type="match status" value="1"/>
</dbReference>